<keyword evidence="6" id="KW-0812">Transmembrane</keyword>
<keyword evidence="4" id="KW-0186">Copper</keyword>
<evidence type="ECO:0000313" key="9">
    <source>
        <dbReference type="EMBL" id="MDP9842800.1"/>
    </source>
</evidence>
<proteinExistence type="predicted"/>
<feature type="chain" id="PRO_5047061579" evidence="7">
    <location>
        <begin position="31"/>
        <end position="205"/>
    </location>
</feature>
<feature type="compositionally biased region" description="Pro residues" evidence="5">
    <location>
        <begin position="128"/>
        <end position="142"/>
    </location>
</feature>
<dbReference type="InterPro" id="IPR014755">
    <property type="entry name" value="Cu-Rt/internalin_Ig-like"/>
</dbReference>
<evidence type="ECO:0000256" key="6">
    <source>
        <dbReference type="SAM" id="Phobius"/>
    </source>
</evidence>
<keyword evidence="6" id="KW-1133">Transmembrane helix</keyword>
<feature type="signal peptide" evidence="7">
    <location>
        <begin position="1"/>
        <end position="30"/>
    </location>
</feature>
<comment type="caution">
    <text evidence="9">The sequence shown here is derived from an EMBL/GenBank/DDBJ whole genome shotgun (WGS) entry which is preliminary data.</text>
</comment>
<gene>
    <name evidence="9" type="ORF">J2853_002011</name>
</gene>
<dbReference type="PANTHER" id="PTHR34820">
    <property type="entry name" value="INNER MEMBRANE PROTEIN YEBZ"/>
    <property type="match status" value="1"/>
</dbReference>
<dbReference type="InterPro" id="IPR032694">
    <property type="entry name" value="CopC/D"/>
</dbReference>
<evidence type="ECO:0000256" key="3">
    <source>
        <dbReference type="ARBA" id="ARBA00022729"/>
    </source>
</evidence>
<evidence type="ECO:0000313" key="10">
    <source>
        <dbReference type="Proteomes" id="UP001225356"/>
    </source>
</evidence>
<organism evidence="9 10">
    <name type="scientific">Streptosporangium lutulentum</name>
    <dbReference type="NCBI Taxonomy" id="1461250"/>
    <lineage>
        <taxon>Bacteria</taxon>
        <taxon>Bacillati</taxon>
        <taxon>Actinomycetota</taxon>
        <taxon>Actinomycetes</taxon>
        <taxon>Streptosporangiales</taxon>
        <taxon>Streptosporangiaceae</taxon>
        <taxon>Streptosporangium</taxon>
    </lineage>
</organism>
<evidence type="ECO:0000259" key="8">
    <source>
        <dbReference type="Pfam" id="PF04234"/>
    </source>
</evidence>
<feature type="compositionally biased region" description="Low complexity" evidence="5">
    <location>
        <begin position="143"/>
        <end position="164"/>
    </location>
</feature>
<dbReference type="InterPro" id="IPR014756">
    <property type="entry name" value="Ig_E-set"/>
</dbReference>
<evidence type="ECO:0000256" key="7">
    <source>
        <dbReference type="SAM" id="SignalP"/>
    </source>
</evidence>
<name>A0ABT9Q7S1_9ACTN</name>
<evidence type="ECO:0000256" key="2">
    <source>
        <dbReference type="ARBA" id="ARBA00022723"/>
    </source>
</evidence>
<keyword evidence="2" id="KW-0479">Metal-binding</keyword>
<dbReference type="Proteomes" id="UP001225356">
    <property type="component" value="Unassembled WGS sequence"/>
</dbReference>
<keyword evidence="6" id="KW-0472">Membrane</keyword>
<reference evidence="9 10" key="1">
    <citation type="submission" date="2023-07" db="EMBL/GenBank/DDBJ databases">
        <title>Sequencing the genomes of 1000 actinobacteria strains.</title>
        <authorList>
            <person name="Klenk H.-P."/>
        </authorList>
    </citation>
    <scope>NUCLEOTIDE SEQUENCE [LARGE SCALE GENOMIC DNA]</scope>
    <source>
        <strain evidence="9 10">DSM 46740</strain>
    </source>
</reference>
<evidence type="ECO:0000256" key="5">
    <source>
        <dbReference type="SAM" id="MobiDB-lite"/>
    </source>
</evidence>
<dbReference type="PANTHER" id="PTHR34820:SF4">
    <property type="entry name" value="INNER MEMBRANE PROTEIN YEBZ"/>
    <property type="match status" value="1"/>
</dbReference>
<dbReference type="Gene3D" id="2.60.40.1220">
    <property type="match status" value="1"/>
</dbReference>
<feature type="transmembrane region" description="Helical" evidence="6">
    <location>
        <begin position="178"/>
        <end position="196"/>
    </location>
</feature>
<dbReference type="Pfam" id="PF04234">
    <property type="entry name" value="CopC"/>
    <property type="match status" value="1"/>
</dbReference>
<dbReference type="SUPFAM" id="SSF81296">
    <property type="entry name" value="E set domains"/>
    <property type="match status" value="1"/>
</dbReference>
<protein>
    <submittedName>
        <fullName evidence="9">Methionine-rich copper-binding protein CopC</fullName>
    </submittedName>
</protein>
<feature type="region of interest" description="Disordered" evidence="5">
    <location>
        <begin position="124"/>
        <end position="172"/>
    </location>
</feature>
<evidence type="ECO:0000256" key="4">
    <source>
        <dbReference type="ARBA" id="ARBA00023008"/>
    </source>
</evidence>
<feature type="domain" description="CopC" evidence="8">
    <location>
        <begin position="31"/>
        <end position="124"/>
    </location>
</feature>
<keyword evidence="3 7" id="KW-0732">Signal</keyword>
<keyword evidence="10" id="KW-1185">Reference proteome</keyword>
<comment type="subcellular location">
    <subcellularLocation>
        <location evidence="1">Cell envelope</location>
    </subcellularLocation>
</comment>
<dbReference type="EMBL" id="JAUSQU010000001">
    <property type="protein sequence ID" value="MDP9842800.1"/>
    <property type="molecule type" value="Genomic_DNA"/>
</dbReference>
<accession>A0ABT9Q7S1</accession>
<dbReference type="InterPro" id="IPR007348">
    <property type="entry name" value="CopC_dom"/>
</dbReference>
<evidence type="ECO:0000256" key="1">
    <source>
        <dbReference type="ARBA" id="ARBA00004196"/>
    </source>
</evidence>
<sequence length="205" mass="20827">MFHRQPVARLIALAAIAACALSAMTGTASAHTTLKSSDPADGATVKKPPADIELVFTENISRNLATVVVTGPGGEKVVDGKPKIKGATLTQPLTDDLVNGRYTIAFRVVSADGHPISKELRFTLKAPKPSPTPTPTPTPTPAPTQGSASPAAPPAVSASPAAALSDDDQSDGTGATPVLVIGALLVVVAGVTLFVARRRGRRAVS</sequence>
<dbReference type="RefSeq" id="WP_307556676.1">
    <property type="nucleotide sequence ID" value="NZ_JAUSQU010000001.1"/>
</dbReference>